<feature type="transmembrane region" description="Helical" evidence="2">
    <location>
        <begin position="183"/>
        <end position="201"/>
    </location>
</feature>
<evidence type="ECO:0000256" key="2">
    <source>
        <dbReference type="SAM" id="Phobius"/>
    </source>
</evidence>
<reference evidence="3 4" key="1">
    <citation type="submission" date="2021-08" db="EMBL/GenBank/DDBJ databases">
        <authorList>
            <person name="Zhang D."/>
            <person name="Zhang A."/>
            <person name="Wang L."/>
        </authorList>
    </citation>
    <scope>NUCLEOTIDE SEQUENCE [LARGE SCALE GENOMIC DNA]</scope>
    <source>
        <strain evidence="3 4">WL0086</strain>
    </source>
</reference>
<feature type="region of interest" description="Disordered" evidence="1">
    <location>
        <begin position="1"/>
        <end position="25"/>
    </location>
</feature>
<keyword evidence="2" id="KW-1133">Transmembrane helix</keyword>
<dbReference type="EMBL" id="CP139781">
    <property type="protein sequence ID" value="WRQ86000.1"/>
    <property type="molecule type" value="Genomic_DNA"/>
</dbReference>
<protein>
    <recommendedName>
        <fullName evidence="5">Peptidase M50 domain-containing protein</fullName>
    </recommendedName>
</protein>
<keyword evidence="2" id="KW-0472">Membrane</keyword>
<evidence type="ECO:0000256" key="1">
    <source>
        <dbReference type="SAM" id="MobiDB-lite"/>
    </source>
</evidence>
<evidence type="ECO:0000313" key="3">
    <source>
        <dbReference type="EMBL" id="WRQ86000.1"/>
    </source>
</evidence>
<evidence type="ECO:0008006" key="5">
    <source>
        <dbReference type="Google" id="ProtNLM"/>
    </source>
</evidence>
<dbReference type="Proteomes" id="UP000738431">
    <property type="component" value="Chromosome"/>
</dbReference>
<accession>A0ABZ1C3Q9</accession>
<proteinExistence type="predicted"/>
<organism evidence="3 4">
    <name type="scientific">Actomonas aquatica</name>
    <dbReference type="NCBI Taxonomy" id="2866162"/>
    <lineage>
        <taxon>Bacteria</taxon>
        <taxon>Pseudomonadati</taxon>
        <taxon>Verrucomicrobiota</taxon>
        <taxon>Opitutia</taxon>
        <taxon>Opitutales</taxon>
        <taxon>Opitutaceae</taxon>
        <taxon>Actomonas</taxon>
    </lineage>
</organism>
<feature type="transmembrane region" description="Helical" evidence="2">
    <location>
        <begin position="143"/>
        <end position="163"/>
    </location>
</feature>
<evidence type="ECO:0000313" key="4">
    <source>
        <dbReference type="Proteomes" id="UP000738431"/>
    </source>
</evidence>
<name>A0ABZ1C3Q9_9BACT</name>
<gene>
    <name evidence="3" type="ORF">K1X11_014395</name>
</gene>
<feature type="transmembrane region" description="Helical" evidence="2">
    <location>
        <begin position="33"/>
        <end position="52"/>
    </location>
</feature>
<sequence length="400" mass="42480">MATEPSPFPEVVLRHPPHRPEPAPAASHWGRTLVAMAVGAAVGYGTIAYLANGLAPLPGWGPKLLLIACIPLLIWLATGLHELGHLLAGRLNGERLFLFTVGPFKILRTPNGLRAGMDRSLNLFEGTTVCLPKDPGKLNLRGFARVVAGGPAASLLGAVGGGLLSRGMEPVAAIHSSFLHNSMVLFSVISALQFLATIWPAKVSGFSTDGKRLLELRRKGPAGEKEAAMLSVTALTLAGTRPRDVPDELMQRVRERVGKASADRTGHYMTYLSAADCGNWHEAQAQLDAAVDDTTPLPDFFEDGLRCEYAWLLATRTGEATTAKAWLDTAGALELDPPTRYRAEAAVALASGDYARAEALAAAGLAALPQTLGCTRDPFSEDTLQALLDSARVKGERTEP</sequence>
<keyword evidence="2" id="KW-0812">Transmembrane</keyword>
<feature type="transmembrane region" description="Helical" evidence="2">
    <location>
        <begin position="64"/>
        <end position="88"/>
    </location>
</feature>
<dbReference type="RefSeq" id="WP_221031512.1">
    <property type="nucleotide sequence ID" value="NZ_CP139781.1"/>
</dbReference>
<reference evidence="3 4" key="2">
    <citation type="submission" date="2023-12" db="EMBL/GenBank/DDBJ databases">
        <title>Description of an unclassified Opitutus bacterium of Verrucomicrobiota.</title>
        <authorList>
            <person name="Zhang D.-F."/>
        </authorList>
    </citation>
    <scope>NUCLEOTIDE SEQUENCE [LARGE SCALE GENOMIC DNA]</scope>
    <source>
        <strain evidence="3 4">WL0086</strain>
    </source>
</reference>
<keyword evidence="4" id="KW-1185">Reference proteome</keyword>